<name>A0A5P1FMK6_ASPOF</name>
<proteinExistence type="predicted"/>
<dbReference type="AlphaFoldDB" id="A0A5P1FMK6"/>
<dbReference type="SUPFAM" id="SSF54928">
    <property type="entry name" value="RNA-binding domain, RBD"/>
    <property type="match status" value="1"/>
</dbReference>
<keyword evidence="9" id="KW-1185">Reference proteome</keyword>
<evidence type="ECO:0000313" key="8">
    <source>
        <dbReference type="EMBL" id="ONK77850.1"/>
    </source>
</evidence>
<keyword evidence="1" id="KW-0479">Metal-binding</keyword>
<dbReference type="InterPro" id="IPR035979">
    <property type="entry name" value="RBD_domain_sf"/>
</dbReference>
<keyword evidence="4 6" id="KW-0694">RNA-binding</keyword>
<dbReference type="InterPro" id="IPR000504">
    <property type="entry name" value="RRM_dom"/>
</dbReference>
<accession>A0A5P1FMK6</accession>
<dbReference type="PANTHER" id="PTHR24009:SF3">
    <property type="entry name" value="RNA-BINDING (RRM_RBD_RNP MOTIFS) FAMILY PROTEIN-RELATED"/>
    <property type="match status" value="1"/>
</dbReference>
<evidence type="ECO:0000256" key="4">
    <source>
        <dbReference type="ARBA" id="ARBA00022884"/>
    </source>
</evidence>
<keyword evidence="3" id="KW-0862">Zinc</keyword>
<evidence type="ECO:0000256" key="6">
    <source>
        <dbReference type="PROSITE-ProRule" id="PRU00176"/>
    </source>
</evidence>
<dbReference type="Gene3D" id="3.30.70.330">
    <property type="match status" value="1"/>
</dbReference>
<evidence type="ECO:0000256" key="3">
    <source>
        <dbReference type="ARBA" id="ARBA00022833"/>
    </source>
</evidence>
<evidence type="ECO:0000313" key="9">
    <source>
        <dbReference type="Proteomes" id="UP000243459"/>
    </source>
</evidence>
<reference evidence="9" key="1">
    <citation type="journal article" date="2017" name="Nat. Commun.">
        <title>The asparagus genome sheds light on the origin and evolution of a young Y chromosome.</title>
        <authorList>
            <person name="Harkess A."/>
            <person name="Zhou J."/>
            <person name="Xu C."/>
            <person name="Bowers J.E."/>
            <person name="Van der Hulst R."/>
            <person name="Ayyampalayam S."/>
            <person name="Mercati F."/>
            <person name="Riccardi P."/>
            <person name="McKain M.R."/>
            <person name="Kakrana A."/>
            <person name="Tang H."/>
            <person name="Ray J."/>
            <person name="Groenendijk J."/>
            <person name="Arikit S."/>
            <person name="Mathioni S.M."/>
            <person name="Nakano M."/>
            <person name="Shan H."/>
            <person name="Telgmann-Rauber A."/>
            <person name="Kanno A."/>
            <person name="Yue Z."/>
            <person name="Chen H."/>
            <person name="Li W."/>
            <person name="Chen Y."/>
            <person name="Xu X."/>
            <person name="Zhang Y."/>
            <person name="Luo S."/>
            <person name="Chen H."/>
            <person name="Gao J."/>
            <person name="Mao Z."/>
            <person name="Pires J.C."/>
            <person name="Luo M."/>
            <person name="Kudrna D."/>
            <person name="Wing R.A."/>
            <person name="Meyers B.C."/>
            <person name="Yi K."/>
            <person name="Kong H."/>
            <person name="Lavrijsen P."/>
            <person name="Sunseri F."/>
            <person name="Falavigna A."/>
            <person name="Ye Y."/>
            <person name="Leebens-Mack J.H."/>
            <person name="Chen G."/>
        </authorList>
    </citation>
    <scope>NUCLEOTIDE SEQUENCE [LARGE SCALE GENOMIC DNA]</scope>
    <source>
        <strain evidence="9">cv. DH0086</strain>
    </source>
</reference>
<dbReference type="EMBL" id="CM007382">
    <property type="protein sequence ID" value="ONK77850.1"/>
    <property type="molecule type" value="Genomic_DNA"/>
</dbReference>
<gene>
    <name evidence="8" type="ORF">A4U43_C02F11390</name>
</gene>
<keyword evidence="5" id="KW-0238">DNA-binding</keyword>
<dbReference type="GO" id="GO:0003677">
    <property type="term" value="F:DNA binding"/>
    <property type="evidence" value="ECO:0007669"/>
    <property type="project" value="UniProtKB-KW"/>
</dbReference>
<evidence type="ECO:0000256" key="5">
    <source>
        <dbReference type="ARBA" id="ARBA00023125"/>
    </source>
</evidence>
<dbReference type="PROSITE" id="PS50102">
    <property type="entry name" value="RRM"/>
    <property type="match status" value="1"/>
</dbReference>
<dbReference type="OMA" id="ESKFMGR"/>
<dbReference type="InterPro" id="IPR012677">
    <property type="entry name" value="Nucleotide-bd_a/b_plait_sf"/>
</dbReference>
<dbReference type="GO" id="GO:0008270">
    <property type="term" value="F:zinc ion binding"/>
    <property type="evidence" value="ECO:0007669"/>
    <property type="project" value="UniProtKB-KW"/>
</dbReference>
<protein>
    <recommendedName>
        <fullName evidence="7">RRM domain-containing protein</fullName>
    </recommendedName>
</protein>
<dbReference type="Proteomes" id="UP000243459">
    <property type="component" value="Chromosome 2"/>
</dbReference>
<keyword evidence="2" id="KW-0863">Zinc-finger</keyword>
<organism evidence="8 9">
    <name type="scientific">Asparagus officinalis</name>
    <name type="common">Garden asparagus</name>
    <dbReference type="NCBI Taxonomy" id="4686"/>
    <lineage>
        <taxon>Eukaryota</taxon>
        <taxon>Viridiplantae</taxon>
        <taxon>Streptophyta</taxon>
        <taxon>Embryophyta</taxon>
        <taxon>Tracheophyta</taxon>
        <taxon>Spermatophyta</taxon>
        <taxon>Magnoliopsida</taxon>
        <taxon>Liliopsida</taxon>
        <taxon>Asparagales</taxon>
        <taxon>Asparagaceae</taxon>
        <taxon>Asparagoideae</taxon>
        <taxon>Asparagus</taxon>
    </lineage>
</organism>
<feature type="domain" description="RRM" evidence="7">
    <location>
        <begin position="46"/>
        <end position="91"/>
    </location>
</feature>
<evidence type="ECO:0000259" key="7">
    <source>
        <dbReference type="PROSITE" id="PS50102"/>
    </source>
</evidence>
<dbReference type="PANTHER" id="PTHR24009">
    <property type="entry name" value="RNA-BINDING (RRM/RBD/RNP MOTIFS)"/>
    <property type="match status" value="1"/>
</dbReference>
<dbReference type="GO" id="GO:0003723">
    <property type="term" value="F:RNA binding"/>
    <property type="evidence" value="ECO:0007669"/>
    <property type="project" value="UniProtKB-UniRule"/>
</dbReference>
<evidence type="ECO:0000256" key="2">
    <source>
        <dbReference type="ARBA" id="ARBA00022771"/>
    </source>
</evidence>
<dbReference type="Gramene" id="ONK77850">
    <property type="protein sequence ID" value="ONK77850"/>
    <property type="gene ID" value="A4U43_C02F11390"/>
</dbReference>
<sequence>MSPLFPMNQRAAATAELMLVGDESKFMGRSRIDRSEFAGMVNPTSRQIYLTFLADNTFREEDVSNYFSIYGPVQDVRISYQQKRMFAFVTFVYLKTVKLISQQIFQSENP</sequence>
<evidence type="ECO:0000256" key="1">
    <source>
        <dbReference type="ARBA" id="ARBA00022723"/>
    </source>
</evidence>
<dbReference type="Pfam" id="PF00076">
    <property type="entry name" value="RRM_1"/>
    <property type="match status" value="1"/>
</dbReference>